<accession>A0A0F5JIU8</accession>
<dbReference type="RefSeq" id="WP_046145493.1">
    <property type="nucleotide sequence ID" value="NZ_KQ033912.1"/>
</dbReference>
<protein>
    <recommendedName>
        <fullName evidence="8">ABC3 transporter permease C-terminal domain-containing protein</fullName>
    </recommendedName>
</protein>
<dbReference type="GO" id="GO:0005886">
    <property type="term" value="C:plasma membrane"/>
    <property type="evidence" value="ECO:0007669"/>
    <property type="project" value="UniProtKB-SubCell"/>
</dbReference>
<keyword evidence="4 7" id="KW-1133">Transmembrane helix</keyword>
<dbReference type="PANTHER" id="PTHR30572">
    <property type="entry name" value="MEMBRANE COMPONENT OF TRANSPORTER-RELATED"/>
    <property type="match status" value="1"/>
</dbReference>
<dbReference type="Proteomes" id="UP000033047">
    <property type="component" value="Unassembled WGS sequence"/>
</dbReference>
<dbReference type="AlphaFoldDB" id="A0A0F5JIU8"/>
<evidence type="ECO:0000256" key="3">
    <source>
        <dbReference type="ARBA" id="ARBA00022692"/>
    </source>
</evidence>
<evidence type="ECO:0000256" key="7">
    <source>
        <dbReference type="SAM" id="Phobius"/>
    </source>
</evidence>
<comment type="subcellular location">
    <subcellularLocation>
        <location evidence="1">Cell membrane</location>
        <topology evidence="1">Multi-pass membrane protein</topology>
    </subcellularLocation>
</comment>
<feature type="domain" description="ABC3 transporter permease C-terminal" evidence="8">
    <location>
        <begin position="292"/>
        <end position="416"/>
    </location>
</feature>
<evidence type="ECO:0000256" key="4">
    <source>
        <dbReference type="ARBA" id="ARBA00022989"/>
    </source>
</evidence>
<name>A0A0F5JIU8_9BACT</name>
<dbReference type="HOGENOM" id="CLU_054551_0_0_10"/>
<sequence>MIRHIFKIIWNERKTNAWITLEYVLVFCVLWFCVDYLFYMGKCYFEPNGFDIEHTYQINMQRKPADSAAFPTEDGPTEETDKQALAMTFLNRVNNYPGVESVSFSKWGAPFAWSNYMSSYYINEDTANMVTLRMRWVSDSFFDVFKIKNTVKEHSDWGIPGTRMIVITPSRNGEFGSSEYAVPLSDVKQLTATHDKAVYTIIGTADKMKDSYFDSFYSNMIQPLDKKEYDLANMQIYIRVSPGVDNDFAERFTREMRDQLMLGPYFLASVFSSTKNAREMNWPTGDLNGIYAITTFLILNIFLGIIGTFWYRTQTRRSEVGLRLALGATRQGVKQMIFGETLLILFIASMVGVNICLNINQTELLELLDIPISNRMEAGIGMEQEFINYVLTFGLLATISLIAVWYPARQAAKIPPAEALRDE</sequence>
<feature type="transmembrane region" description="Helical" evidence="7">
    <location>
        <begin position="290"/>
        <end position="311"/>
    </location>
</feature>
<feature type="transmembrane region" description="Helical" evidence="7">
    <location>
        <begin position="21"/>
        <end position="39"/>
    </location>
</feature>
<dbReference type="STRING" id="927665.HMPREF1535_01075"/>
<gene>
    <name evidence="9" type="ORF">HMPREF1535_01075</name>
</gene>
<evidence type="ECO:0000259" key="8">
    <source>
        <dbReference type="Pfam" id="PF02687"/>
    </source>
</evidence>
<feature type="transmembrane region" description="Helical" evidence="7">
    <location>
        <begin position="386"/>
        <end position="406"/>
    </location>
</feature>
<evidence type="ECO:0000256" key="5">
    <source>
        <dbReference type="ARBA" id="ARBA00023136"/>
    </source>
</evidence>
<dbReference type="PATRIC" id="fig|927665.4.peg.1100"/>
<evidence type="ECO:0000256" key="1">
    <source>
        <dbReference type="ARBA" id="ARBA00004651"/>
    </source>
</evidence>
<evidence type="ECO:0000256" key="2">
    <source>
        <dbReference type="ARBA" id="ARBA00022475"/>
    </source>
</evidence>
<proteinExistence type="inferred from homology"/>
<evidence type="ECO:0000313" key="10">
    <source>
        <dbReference type="Proteomes" id="UP000033047"/>
    </source>
</evidence>
<keyword evidence="3 7" id="KW-0812">Transmembrane</keyword>
<dbReference type="InterPro" id="IPR050250">
    <property type="entry name" value="Macrolide_Exporter_MacB"/>
</dbReference>
<dbReference type="GO" id="GO:0022857">
    <property type="term" value="F:transmembrane transporter activity"/>
    <property type="evidence" value="ECO:0007669"/>
    <property type="project" value="TreeGrafter"/>
</dbReference>
<dbReference type="Pfam" id="PF02687">
    <property type="entry name" value="FtsX"/>
    <property type="match status" value="1"/>
</dbReference>
<comment type="similarity">
    <text evidence="6">Belongs to the ABC-4 integral membrane protein family.</text>
</comment>
<dbReference type="PANTHER" id="PTHR30572:SF4">
    <property type="entry name" value="ABC TRANSPORTER PERMEASE YTRF"/>
    <property type="match status" value="1"/>
</dbReference>
<evidence type="ECO:0000313" key="9">
    <source>
        <dbReference type="EMBL" id="KKB57629.1"/>
    </source>
</evidence>
<feature type="transmembrane region" description="Helical" evidence="7">
    <location>
        <begin position="337"/>
        <end position="360"/>
    </location>
</feature>
<organism evidence="9 10">
    <name type="scientific">Parabacteroides goldsteinii DSM 19448 = WAL 12034</name>
    <dbReference type="NCBI Taxonomy" id="927665"/>
    <lineage>
        <taxon>Bacteria</taxon>
        <taxon>Pseudomonadati</taxon>
        <taxon>Bacteroidota</taxon>
        <taxon>Bacteroidia</taxon>
        <taxon>Bacteroidales</taxon>
        <taxon>Tannerellaceae</taxon>
        <taxon>Parabacteroides</taxon>
    </lineage>
</organism>
<keyword evidence="2" id="KW-1003">Cell membrane</keyword>
<keyword evidence="5 7" id="KW-0472">Membrane</keyword>
<evidence type="ECO:0000256" key="6">
    <source>
        <dbReference type="ARBA" id="ARBA00038076"/>
    </source>
</evidence>
<reference evidence="9 10" key="1">
    <citation type="submission" date="2013-04" db="EMBL/GenBank/DDBJ databases">
        <title>The Genome Sequence of Parabacteroides goldsteinii DSM 19448.</title>
        <authorList>
            <consortium name="The Broad Institute Genomics Platform"/>
            <person name="Earl A."/>
            <person name="Ward D."/>
            <person name="Feldgarden M."/>
            <person name="Gevers D."/>
            <person name="Martens E."/>
            <person name="Sakamoto M."/>
            <person name="Benno Y."/>
            <person name="Song Y."/>
            <person name="Liu C."/>
            <person name="Lee J."/>
            <person name="Bolanos M."/>
            <person name="Vaisanen M.L."/>
            <person name="Finegold S.M."/>
            <person name="Walker B."/>
            <person name="Young S."/>
            <person name="Zeng Q."/>
            <person name="Gargeya S."/>
            <person name="Fitzgerald M."/>
            <person name="Haas B."/>
            <person name="Abouelleil A."/>
            <person name="Allen A.W."/>
            <person name="Alvarado L."/>
            <person name="Arachchi H.M."/>
            <person name="Berlin A.M."/>
            <person name="Chapman S.B."/>
            <person name="Gainer-Dewar J."/>
            <person name="Goldberg J."/>
            <person name="Griggs A."/>
            <person name="Gujja S."/>
            <person name="Hansen M."/>
            <person name="Howarth C."/>
            <person name="Imamovic A."/>
            <person name="Ireland A."/>
            <person name="Larimer J."/>
            <person name="McCowan C."/>
            <person name="Murphy C."/>
            <person name="Pearson M."/>
            <person name="Poon T.W."/>
            <person name="Priest M."/>
            <person name="Roberts A."/>
            <person name="Saif S."/>
            <person name="Shea T."/>
            <person name="Sisk P."/>
            <person name="Sykes S."/>
            <person name="Wortman J."/>
            <person name="Nusbaum C."/>
            <person name="Birren B."/>
        </authorList>
    </citation>
    <scope>NUCLEOTIDE SEQUENCE [LARGE SCALE GENOMIC DNA]</scope>
    <source>
        <strain evidence="9 10">DSM 19448</strain>
    </source>
</reference>
<dbReference type="EMBL" id="AQHV01000008">
    <property type="protein sequence ID" value="KKB57629.1"/>
    <property type="molecule type" value="Genomic_DNA"/>
</dbReference>
<dbReference type="InterPro" id="IPR003838">
    <property type="entry name" value="ABC3_permease_C"/>
</dbReference>
<comment type="caution">
    <text evidence="9">The sequence shown here is derived from an EMBL/GenBank/DDBJ whole genome shotgun (WGS) entry which is preliminary data.</text>
</comment>